<dbReference type="Gene3D" id="1.10.10.10">
    <property type="entry name" value="Winged helix-like DNA-binding domain superfamily/Winged helix DNA-binding domain"/>
    <property type="match status" value="1"/>
</dbReference>
<dbReference type="PRINTS" id="PR00039">
    <property type="entry name" value="HTHLYSR"/>
</dbReference>
<dbReference type="Pfam" id="PF00126">
    <property type="entry name" value="HTH_1"/>
    <property type="match status" value="1"/>
</dbReference>
<gene>
    <name evidence="6" type="ORF">FCE95_04915</name>
</gene>
<dbReference type="InterPro" id="IPR050176">
    <property type="entry name" value="LTTR"/>
</dbReference>
<name>A0A4V5ZR42_9GAMM</name>
<evidence type="ECO:0000256" key="3">
    <source>
        <dbReference type="ARBA" id="ARBA00023125"/>
    </source>
</evidence>
<dbReference type="RefSeq" id="WP_137265840.1">
    <property type="nucleotide sequence ID" value="NZ_SZUA01000001.1"/>
</dbReference>
<evidence type="ECO:0000259" key="5">
    <source>
        <dbReference type="PROSITE" id="PS50931"/>
    </source>
</evidence>
<dbReference type="AlphaFoldDB" id="A0A4V5ZR42"/>
<evidence type="ECO:0000256" key="1">
    <source>
        <dbReference type="ARBA" id="ARBA00009437"/>
    </source>
</evidence>
<evidence type="ECO:0000256" key="2">
    <source>
        <dbReference type="ARBA" id="ARBA00023015"/>
    </source>
</evidence>
<dbReference type="SUPFAM" id="SSF53850">
    <property type="entry name" value="Periplasmic binding protein-like II"/>
    <property type="match status" value="1"/>
</dbReference>
<dbReference type="InterPro" id="IPR005119">
    <property type="entry name" value="LysR_subst-bd"/>
</dbReference>
<evidence type="ECO:0000313" key="6">
    <source>
        <dbReference type="EMBL" id="TKR33633.1"/>
    </source>
</evidence>
<evidence type="ECO:0000313" key="7">
    <source>
        <dbReference type="Proteomes" id="UP000308707"/>
    </source>
</evidence>
<proteinExistence type="inferred from homology"/>
<evidence type="ECO:0000256" key="4">
    <source>
        <dbReference type="ARBA" id="ARBA00023163"/>
    </source>
</evidence>
<dbReference type="InterPro" id="IPR036388">
    <property type="entry name" value="WH-like_DNA-bd_sf"/>
</dbReference>
<protein>
    <submittedName>
        <fullName evidence="6">LysR family transcriptional regulator</fullName>
    </submittedName>
</protein>
<dbReference type="OrthoDB" id="5946420at2"/>
<dbReference type="SUPFAM" id="SSF46785">
    <property type="entry name" value="Winged helix' DNA-binding domain"/>
    <property type="match status" value="1"/>
</dbReference>
<keyword evidence="2" id="KW-0805">Transcription regulation</keyword>
<organism evidence="6 7">
    <name type="scientific">Luteimonas gilva</name>
    <dbReference type="NCBI Taxonomy" id="2572684"/>
    <lineage>
        <taxon>Bacteria</taxon>
        <taxon>Pseudomonadati</taxon>
        <taxon>Pseudomonadota</taxon>
        <taxon>Gammaproteobacteria</taxon>
        <taxon>Lysobacterales</taxon>
        <taxon>Lysobacteraceae</taxon>
        <taxon>Luteimonas</taxon>
    </lineage>
</organism>
<accession>A0A4V5ZR42</accession>
<dbReference type="InterPro" id="IPR000847">
    <property type="entry name" value="LysR_HTH_N"/>
</dbReference>
<keyword evidence="3" id="KW-0238">DNA-binding</keyword>
<dbReference type="GO" id="GO:0003700">
    <property type="term" value="F:DNA-binding transcription factor activity"/>
    <property type="evidence" value="ECO:0007669"/>
    <property type="project" value="InterPro"/>
</dbReference>
<keyword evidence="7" id="KW-1185">Reference proteome</keyword>
<reference evidence="6 7" key="1">
    <citation type="submission" date="2019-04" db="EMBL/GenBank/DDBJ databases">
        <title>Reference strain of H23.</title>
        <authorList>
            <person name="Luo X."/>
        </authorList>
    </citation>
    <scope>NUCLEOTIDE SEQUENCE [LARGE SCALE GENOMIC DNA]</scope>
    <source>
        <strain evidence="6 7">H23</strain>
    </source>
</reference>
<dbReference type="Proteomes" id="UP000308707">
    <property type="component" value="Unassembled WGS sequence"/>
</dbReference>
<sequence>MNFDPTLLRTFVAVQESKGFTKAAARLHLTQSAVSHQIRRLEEQVGRPLLHRTTRRLALTEDGEEFLRHAEQILHSFDALAQRFRTSPISGSVRFGVPESYMGERLPQVLCQFRRAFPDVRLEASVAVNLDLHRMVQTGELDLAVVPVVAGAMEGILLQRAPLHWVATENFELPREASLPIAFSAPPCICRLLTLEALNATTLHWHSVFTSPSLADLRAAALTGLAIAALSPQNMQPGMKILDGNYGLPPLPDLDTLLIYGEDEPTPAVREFGRLIQQESAAAK</sequence>
<comment type="similarity">
    <text evidence="1">Belongs to the LysR transcriptional regulatory family.</text>
</comment>
<keyword evidence="4" id="KW-0804">Transcription</keyword>
<feature type="domain" description="HTH lysR-type" evidence="5">
    <location>
        <begin position="1"/>
        <end position="60"/>
    </location>
</feature>
<dbReference type="PANTHER" id="PTHR30579">
    <property type="entry name" value="TRANSCRIPTIONAL REGULATOR"/>
    <property type="match status" value="1"/>
</dbReference>
<comment type="caution">
    <text evidence="6">The sequence shown here is derived from an EMBL/GenBank/DDBJ whole genome shotgun (WGS) entry which is preliminary data.</text>
</comment>
<dbReference type="PANTHER" id="PTHR30579:SF7">
    <property type="entry name" value="HTH-TYPE TRANSCRIPTIONAL REGULATOR LRHA-RELATED"/>
    <property type="match status" value="1"/>
</dbReference>
<dbReference type="Gene3D" id="3.40.190.10">
    <property type="entry name" value="Periplasmic binding protein-like II"/>
    <property type="match status" value="2"/>
</dbReference>
<dbReference type="EMBL" id="SZUA01000001">
    <property type="protein sequence ID" value="TKR33633.1"/>
    <property type="molecule type" value="Genomic_DNA"/>
</dbReference>
<dbReference type="InterPro" id="IPR036390">
    <property type="entry name" value="WH_DNA-bd_sf"/>
</dbReference>
<dbReference type="PROSITE" id="PS50931">
    <property type="entry name" value="HTH_LYSR"/>
    <property type="match status" value="1"/>
</dbReference>
<dbReference type="Pfam" id="PF03466">
    <property type="entry name" value="LysR_substrate"/>
    <property type="match status" value="1"/>
</dbReference>
<dbReference type="GO" id="GO:0003677">
    <property type="term" value="F:DNA binding"/>
    <property type="evidence" value="ECO:0007669"/>
    <property type="project" value="UniProtKB-KW"/>
</dbReference>
<dbReference type="FunFam" id="1.10.10.10:FF:000001">
    <property type="entry name" value="LysR family transcriptional regulator"/>
    <property type="match status" value="1"/>
</dbReference>